<dbReference type="SUPFAM" id="SSF53448">
    <property type="entry name" value="Nucleotide-diphospho-sugar transferases"/>
    <property type="match status" value="1"/>
</dbReference>
<dbReference type="Proteomes" id="UP000184395">
    <property type="component" value="Unassembled WGS sequence"/>
</dbReference>
<dbReference type="EMBL" id="FRAB01000036">
    <property type="protein sequence ID" value="SHK75215.1"/>
    <property type="molecule type" value="Genomic_DNA"/>
</dbReference>
<dbReference type="InterPro" id="IPR050834">
    <property type="entry name" value="Glycosyltransf_2"/>
</dbReference>
<dbReference type="RefSeq" id="WP_073431394.1">
    <property type="nucleotide sequence ID" value="NZ_CADFGY010000005.1"/>
</dbReference>
<evidence type="ECO:0000259" key="1">
    <source>
        <dbReference type="Pfam" id="PF00535"/>
    </source>
</evidence>
<dbReference type="GO" id="GO:0016740">
    <property type="term" value="F:transferase activity"/>
    <property type="evidence" value="ECO:0007669"/>
    <property type="project" value="UniProtKB-KW"/>
</dbReference>
<dbReference type="CDD" id="cd00761">
    <property type="entry name" value="Glyco_tranf_GTA_type"/>
    <property type="match status" value="1"/>
</dbReference>
<dbReference type="InterPro" id="IPR001173">
    <property type="entry name" value="Glyco_trans_2-like"/>
</dbReference>
<organism evidence="2 3">
    <name type="scientific">Paraburkholderia terricola</name>
    <dbReference type="NCBI Taxonomy" id="169427"/>
    <lineage>
        <taxon>Bacteria</taxon>
        <taxon>Pseudomonadati</taxon>
        <taxon>Pseudomonadota</taxon>
        <taxon>Betaproteobacteria</taxon>
        <taxon>Burkholderiales</taxon>
        <taxon>Burkholderiaceae</taxon>
        <taxon>Paraburkholderia</taxon>
    </lineage>
</organism>
<feature type="domain" description="Glycosyltransferase 2-like" evidence="1">
    <location>
        <begin position="257"/>
        <end position="367"/>
    </location>
</feature>
<sequence length="574" mass="65249">MSNAYDHPYESGTVYSRVVELLHVHAGTGGVHLDIGCGYGPIAEPVRETGLTYVGLDLDVTRLQALDERGFETHAIDLSDEHAAIATLRTALGDRKLASISMIDTLEHITNGPQFLNALRDFAENRAALFVLAVPNVAHRDLGAKLLAGRWDYTVEGLLDHTHVIHHTDRLLNAMMSSAGWTEVARADFHRQRSDQYFPRFDPLVSDATPLNRYLGQIREAADDFSSINELVRAYLPGPRKAAPLVVEPAEERPFLSIVMRTQGRRLASFRDLLLALTAQTSQDFELIVIPHRVEFELQKRIERIVEDMPEVIRNRSRVVPCDRGGRTTPLNFGFELARGHYITILDDDEMIFAHWVETFQKMAEKSPGRMLRTVAAEQNIAETADTAAGGKGYAVVGAIRHPFPAKYDFYAHLHQNYSPPVAMSFPRAVFHELGLRFDESLNTAEDWDFELRCLFMCGVEASPEITCIYHKWKKGESSYSIHSQSEWERDYQMILAKIDQQYHVFPPGTIKLINDQRKWIIKLENDIAYMSRTKSAKHSVLEFLHRHPALLTFASRSNKVARQIGRRIVRRLR</sequence>
<dbReference type="Gene3D" id="3.40.50.150">
    <property type="entry name" value="Vaccinia Virus protein VP39"/>
    <property type="match status" value="1"/>
</dbReference>
<dbReference type="STRING" id="169427.SAMN05192548_103642"/>
<dbReference type="InterPro" id="IPR029063">
    <property type="entry name" value="SAM-dependent_MTases_sf"/>
</dbReference>
<dbReference type="Gene3D" id="3.90.550.10">
    <property type="entry name" value="Spore Coat Polysaccharide Biosynthesis Protein SpsA, Chain A"/>
    <property type="match status" value="1"/>
</dbReference>
<gene>
    <name evidence="2" type="ORF">SAMN05192548_103642</name>
</gene>
<dbReference type="OrthoDB" id="9781367at2"/>
<proteinExistence type="predicted"/>
<dbReference type="Pfam" id="PF13489">
    <property type="entry name" value="Methyltransf_23"/>
    <property type="match status" value="1"/>
</dbReference>
<name>A0A1M6V1H0_9BURK</name>
<dbReference type="InterPro" id="IPR029044">
    <property type="entry name" value="Nucleotide-diphossugar_trans"/>
</dbReference>
<evidence type="ECO:0000313" key="3">
    <source>
        <dbReference type="Proteomes" id="UP000184395"/>
    </source>
</evidence>
<keyword evidence="2" id="KW-0808">Transferase</keyword>
<accession>A0A1M6V1H0</accession>
<dbReference type="AlphaFoldDB" id="A0A1M6V1H0"/>
<protein>
    <submittedName>
        <fullName evidence="2">Glycosyl transferase family 2</fullName>
    </submittedName>
</protein>
<evidence type="ECO:0000313" key="2">
    <source>
        <dbReference type="EMBL" id="SHK75215.1"/>
    </source>
</evidence>
<dbReference type="PANTHER" id="PTHR43685:SF11">
    <property type="entry name" value="GLYCOSYLTRANSFERASE TAGX-RELATED"/>
    <property type="match status" value="1"/>
</dbReference>
<dbReference type="PANTHER" id="PTHR43685">
    <property type="entry name" value="GLYCOSYLTRANSFERASE"/>
    <property type="match status" value="1"/>
</dbReference>
<reference evidence="2 3" key="1">
    <citation type="submission" date="2016-11" db="EMBL/GenBank/DDBJ databases">
        <authorList>
            <person name="Jaros S."/>
            <person name="Januszkiewicz K."/>
            <person name="Wedrychowicz H."/>
        </authorList>
    </citation>
    <scope>NUCLEOTIDE SEQUENCE [LARGE SCALE GENOMIC DNA]</scope>
    <source>
        <strain evidence="2 3">LMG 20594</strain>
    </source>
</reference>
<dbReference type="Pfam" id="PF00535">
    <property type="entry name" value="Glycos_transf_2"/>
    <property type="match status" value="1"/>
</dbReference>
<dbReference type="SUPFAM" id="SSF53335">
    <property type="entry name" value="S-adenosyl-L-methionine-dependent methyltransferases"/>
    <property type="match status" value="1"/>
</dbReference>